<keyword evidence="2" id="KW-1185">Reference proteome</keyword>
<evidence type="ECO:0000313" key="2">
    <source>
        <dbReference type="Proteomes" id="UP001190700"/>
    </source>
</evidence>
<gene>
    <name evidence="1" type="ORF">CYMTET_55084</name>
</gene>
<name>A0AAE0EN11_9CHLO</name>
<protein>
    <submittedName>
        <fullName evidence="1">Uncharacterized protein</fullName>
    </submittedName>
</protein>
<evidence type="ECO:0000313" key="1">
    <source>
        <dbReference type="EMBL" id="KAK3234533.1"/>
    </source>
</evidence>
<comment type="caution">
    <text evidence="1">The sequence shown here is derived from an EMBL/GenBank/DDBJ whole genome shotgun (WGS) entry which is preliminary data.</text>
</comment>
<proteinExistence type="predicted"/>
<reference evidence="1 2" key="1">
    <citation type="journal article" date="2015" name="Genome Biol. Evol.">
        <title>Comparative Genomics of a Bacterivorous Green Alga Reveals Evolutionary Causalities and Consequences of Phago-Mixotrophic Mode of Nutrition.</title>
        <authorList>
            <person name="Burns J.A."/>
            <person name="Paasch A."/>
            <person name="Narechania A."/>
            <person name="Kim E."/>
        </authorList>
    </citation>
    <scope>NUCLEOTIDE SEQUENCE [LARGE SCALE GENOMIC DNA]</scope>
    <source>
        <strain evidence="1 2">PLY_AMNH</strain>
    </source>
</reference>
<dbReference type="EMBL" id="LGRX02035483">
    <property type="protein sequence ID" value="KAK3234533.1"/>
    <property type="molecule type" value="Genomic_DNA"/>
</dbReference>
<dbReference type="AlphaFoldDB" id="A0AAE0EN11"/>
<sequence length="245" mass="28081">MYAANLTGMQWQSIDTSMASGAQVEVQHKALRRSTGTQTRTPTLHGFARRDIGRAFWAWKGCTLRERKDVAHGVLRMFGVVGTRATLTRMFSAWVSLVVRAGLRILRLSREIHRWRAILVQHSALRAQSKESWLKEREDDQYMMSQRNDDLQLAVDTLRVDLQDETAKLENSRGTNTELLKRLKVSDDCINIMRKDFHLKCDRCKSTLSQSTHTADTESRDTPCPSVMEDQDVDVMLKASDLRTK</sequence>
<dbReference type="Proteomes" id="UP001190700">
    <property type="component" value="Unassembled WGS sequence"/>
</dbReference>
<organism evidence="1 2">
    <name type="scientific">Cymbomonas tetramitiformis</name>
    <dbReference type="NCBI Taxonomy" id="36881"/>
    <lineage>
        <taxon>Eukaryota</taxon>
        <taxon>Viridiplantae</taxon>
        <taxon>Chlorophyta</taxon>
        <taxon>Pyramimonadophyceae</taxon>
        <taxon>Pyramimonadales</taxon>
        <taxon>Pyramimonadaceae</taxon>
        <taxon>Cymbomonas</taxon>
    </lineage>
</organism>
<accession>A0AAE0EN11</accession>